<protein>
    <recommendedName>
        <fullName evidence="5">SWIM-type domain-containing protein</fullName>
    </recommendedName>
</protein>
<dbReference type="InterPro" id="IPR006564">
    <property type="entry name" value="Znf_PMZ"/>
</dbReference>
<evidence type="ECO:0000256" key="3">
    <source>
        <dbReference type="ARBA" id="ARBA00022833"/>
    </source>
</evidence>
<dbReference type="InterPro" id="IPR007527">
    <property type="entry name" value="Znf_SWIM"/>
</dbReference>
<dbReference type="SMART" id="SM00575">
    <property type="entry name" value="ZnF_PMZ"/>
    <property type="match status" value="1"/>
</dbReference>
<dbReference type="InterPro" id="IPR018289">
    <property type="entry name" value="MULE_transposase_dom"/>
</dbReference>
<dbReference type="AlphaFoldDB" id="A0A0A9HV19"/>
<reference evidence="6" key="1">
    <citation type="submission" date="2014-09" db="EMBL/GenBank/DDBJ databases">
        <authorList>
            <person name="Magalhaes I.L.F."/>
            <person name="Oliveira U."/>
            <person name="Santos F.R."/>
            <person name="Vidigal T.H.D.A."/>
            <person name="Brescovit A.D."/>
            <person name="Santos A.J."/>
        </authorList>
    </citation>
    <scope>NUCLEOTIDE SEQUENCE</scope>
    <source>
        <tissue evidence="6">Shoot tissue taken approximately 20 cm above the soil surface</tissue>
    </source>
</reference>
<dbReference type="PANTHER" id="PTHR31973:SF187">
    <property type="entry name" value="MUTATOR TRANSPOSASE MUDRA PROTEIN"/>
    <property type="match status" value="1"/>
</dbReference>
<reference evidence="6" key="2">
    <citation type="journal article" date="2015" name="Data Brief">
        <title>Shoot transcriptome of the giant reed, Arundo donax.</title>
        <authorList>
            <person name="Barrero R.A."/>
            <person name="Guerrero F.D."/>
            <person name="Moolhuijzen P."/>
            <person name="Goolsby J.A."/>
            <person name="Tidwell J."/>
            <person name="Bellgard S.E."/>
            <person name="Bellgard M.I."/>
        </authorList>
    </citation>
    <scope>NUCLEOTIDE SEQUENCE</scope>
    <source>
        <tissue evidence="6">Shoot tissue taken approximately 20 cm above the soil surface</tissue>
    </source>
</reference>
<evidence type="ECO:0000259" key="5">
    <source>
        <dbReference type="PROSITE" id="PS50966"/>
    </source>
</evidence>
<dbReference type="Pfam" id="PF10551">
    <property type="entry name" value="MULE"/>
    <property type="match status" value="1"/>
</dbReference>
<dbReference type="PROSITE" id="PS50966">
    <property type="entry name" value="ZF_SWIM"/>
    <property type="match status" value="1"/>
</dbReference>
<dbReference type="PANTHER" id="PTHR31973">
    <property type="entry name" value="POLYPROTEIN, PUTATIVE-RELATED"/>
    <property type="match status" value="1"/>
</dbReference>
<name>A0A0A9HV19_ARUDO</name>
<keyword evidence="1" id="KW-0479">Metal-binding</keyword>
<dbReference type="Pfam" id="PF04434">
    <property type="entry name" value="SWIM"/>
    <property type="match status" value="1"/>
</dbReference>
<dbReference type="GO" id="GO:0008270">
    <property type="term" value="F:zinc ion binding"/>
    <property type="evidence" value="ECO:0007669"/>
    <property type="project" value="UniProtKB-KW"/>
</dbReference>
<keyword evidence="2 4" id="KW-0863">Zinc-finger</keyword>
<evidence type="ECO:0000256" key="2">
    <source>
        <dbReference type="ARBA" id="ARBA00022771"/>
    </source>
</evidence>
<accession>A0A0A9HV19</accession>
<evidence type="ECO:0000256" key="4">
    <source>
        <dbReference type="PROSITE-ProRule" id="PRU00325"/>
    </source>
</evidence>
<evidence type="ECO:0000313" key="6">
    <source>
        <dbReference type="EMBL" id="JAE39649.1"/>
    </source>
</evidence>
<evidence type="ECO:0000256" key="1">
    <source>
        <dbReference type="ARBA" id="ARBA00022723"/>
    </source>
</evidence>
<sequence length="313" mass="36455">MRMYICFDACKRGFLARCRKVIGLDGCFFKGPTTGELICAMGRDGNNQMYPIAWVVVEKETNESWDWFCDLLFRDLYIGDGEGWVIISDQQKGLINAVENWVPQAEHWMCARHIYANWRKRFKDRILQKKFWRCAKAPCLNLFNYHKADLAKDAPAGAEAIMRTDPQHWSRAWFKLGSNCDSVDNMCESFNHSIVESRFLPIISMLEWIRCKVMVRIQVNWNKADRWTGQICPNILKKLNGFINESVLCHAIYNGSDSYEVSHREERFSVNLDTKTCSCRYWQLSGLPCPHAISAIHWKTSRLDDYIASCYSI</sequence>
<feature type="domain" description="SWIM-type" evidence="5">
    <location>
        <begin position="268"/>
        <end position="300"/>
    </location>
</feature>
<keyword evidence="3" id="KW-0862">Zinc</keyword>
<organism evidence="6">
    <name type="scientific">Arundo donax</name>
    <name type="common">Giant reed</name>
    <name type="synonym">Donax arundinaceus</name>
    <dbReference type="NCBI Taxonomy" id="35708"/>
    <lineage>
        <taxon>Eukaryota</taxon>
        <taxon>Viridiplantae</taxon>
        <taxon>Streptophyta</taxon>
        <taxon>Embryophyta</taxon>
        <taxon>Tracheophyta</taxon>
        <taxon>Spermatophyta</taxon>
        <taxon>Magnoliopsida</taxon>
        <taxon>Liliopsida</taxon>
        <taxon>Poales</taxon>
        <taxon>Poaceae</taxon>
        <taxon>PACMAD clade</taxon>
        <taxon>Arundinoideae</taxon>
        <taxon>Arundineae</taxon>
        <taxon>Arundo</taxon>
    </lineage>
</organism>
<proteinExistence type="predicted"/>
<dbReference type="EMBL" id="GBRH01158247">
    <property type="protein sequence ID" value="JAE39649.1"/>
    <property type="molecule type" value="Transcribed_RNA"/>
</dbReference>